<comment type="caution">
    <text evidence="2">The sequence shown here is derived from an EMBL/GenBank/DDBJ whole genome shotgun (WGS) entry which is preliminary data.</text>
</comment>
<gene>
    <name evidence="2" type="ORF">F8E02_07945</name>
</gene>
<sequence length="156" mass="17330">MKNKDKKKDPKDDFVIHLIIILISAIVTLWIAMLSKDYCFAANSLSDPSLGEDVQSFIGNTSSQLIVAATFLLSAVFAVITLEKDRIEDSKNSLRFTYLFAFVALMAGLYVNFWGSLPSLRTEDMAAPFLVLMYGIYCLLLAMFAVLTIGLKTLGR</sequence>
<proteinExistence type="predicted"/>
<dbReference type="RefSeq" id="WP_317064963.1">
    <property type="nucleotide sequence ID" value="NZ_WBKO01000001.1"/>
</dbReference>
<organism evidence="2 3">
    <name type="scientific">Methanoculleus caldifontis</name>
    <dbReference type="NCBI Taxonomy" id="2651577"/>
    <lineage>
        <taxon>Archaea</taxon>
        <taxon>Methanobacteriati</taxon>
        <taxon>Methanobacteriota</taxon>
        <taxon>Stenosarchaea group</taxon>
        <taxon>Methanomicrobia</taxon>
        <taxon>Methanomicrobiales</taxon>
        <taxon>Methanomicrobiaceae</taxon>
        <taxon>Methanoculleus</taxon>
    </lineage>
</organism>
<feature type="transmembrane region" description="Helical" evidence="1">
    <location>
        <begin position="125"/>
        <end position="151"/>
    </location>
</feature>
<dbReference type="Proteomes" id="UP001281203">
    <property type="component" value="Unassembled WGS sequence"/>
</dbReference>
<feature type="transmembrane region" description="Helical" evidence="1">
    <location>
        <begin position="94"/>
        <end position="113"/>
    </location>
</feature>
<accession>A0ABU3X1M3</accession>
<keyword evidence="1" id="KW-1133">Transmembrane helix</keyword>
<keyword evidence="3" id="KW-1185">Reference proteome</keyword>
<feature type="transmembrane region" description="Helical" evidence="1">
    <location>
        <begin position="14"/>
        <end position="33"/>
    </location>
</feature>
<reference evidence="2 3" key="1">
    <citation type="submission" date="2019-10" db="EMBL/GenBank/DDBJ databases">
        <title>Isolation and characterization of Methanoculleus sp. Wushi-C6 from a hot spring well.</title>
        <authorList>
            <person name="Chen S.-C."/>
            <person name="Lan Z.-H."/>
            <person name="You Y.-T."/>
            <person name="Lai M.-C."/>
        </authorList>
    </citation>
    <scope>NUCLEOTIDE SEQUENCE [LARGE SCALE GENOMIC DNA]</scope>
    <source>
        <strain evidence="2 3">Wushi-C6</strain>
    </source>
</reference>
<evidence type="ECO:0000256" key="1">
    <source>
        <dbReference type="SAM" id="Phobius"/>
    </source>
</evidence>
<keyword evidence="1" id="KW-0812">Transmembrane</keyword>
<keyword evidence="1" id="KW-0472">Membrane</keyword>
<evidence type="ECO:0000313" key="2">
    <source>
        <dbReference type="EMBL" id="MDV2481942.1"/>
    </source>
</evidence>
<protein>
    <submittedName>
        <fullName evidence="2">Uncharacterized protein</fullName>
    </submittedName>
</protein>
<dbReference type="EMBL" id="WBKO01000001">
    <property type="protein sequence ID" value="MDV2481942.1"/>
    <property type="molecule type" value="Genomic_DNA"/>
</dbReference>
<feature type="transmembrane region" description="Helical" evidence="1">
    <location>
        <begin position="65"/>
        <end position="82"/>
    </location>
</feature>
<evidence type="ECO:0000313" key="3">
    <source>
        <dbReference type="Proteomes" id="UP001281203"/>
    </source>
</evidence>
<name>A0ABU3X1M3_9EURY</name>